<protein>
    <recommendedName>
        <fullName evidence="3">YD repeat-containing protein</fullName>
    </recommendedName>
</protein>
<dbReference type="Proteomes" id="UP001501844">
    <property type="component" value="Unassembled WGS sequence"/>
</dbReference>
<reference evidence="2" key="1">
    <citation type="journal article" date="2019" name="Int. J. Syst. Evol. Microbiol.">
        <title>The Global Catalogue of Microorganisms (GCM) 10K type strain sequencing project: providing services to taxonomists for standard genome sequencing and annotation.</title>
        <authorList>
            <consortium name="The Broad Institute Genomics Platform"/>
            <consortium name="The Broad Institute Genome Sequencing Center for Infectious Disease"/>
            <person name="Wu L."/>
            <person name="Ma J."/>
        </authorList>
    </citation>
    <scope>NUCLEOTIDE SEQUENCE [LARGE SCALE GENOMIC DNA]</scope>
    <source>
        <strain evidence="2">JCM 17917</strain>
    </source>
</reference>
<dbReference type="EMBL" id="BAABGX010000001">
    <property type="protein sequence ID" value="GAA4294923.1"/>
    <property type="molecule type" value="Genomic_DNA"/>
</dbReference>
<gene>
    <name evidence="1" type="ORF">GCM10023183_00170</name>
</gene>
<evidence type="ECO:0000313" key="1">
    <source>
        <dbReference type="EMBL" id="GAA4294923.1"/>
    </source>
</evidence>
<evidence type="ECO:0008006" key="3">
    <source>
        <dbReference type="Google" id="ProtNLM"/>
    </source>
</evidence>
<organism evidence="1 2">
    <name type="scientific">Nibribacter koreensis</name>
    <dbReference type="NCBI Taxonomy" id="1084519"/>
    <lineage>
        <taxon>Bacteria</taxon>
        <taxon>Pseudomonadati</taxon>
        <taxon>Bacteroidota</taxon>
        <taxon>Cytophagia</taxon>
        <taxon>Cytophagales</taxon>
        <taxon>Hymenobacteraceae</taxon>
        <taxon>Nibribacter</taxon>
    </lineage>
</organism>
<sequence length="278" mass="32253">MHHYTYDRSGRILKDRLVSYIYSDSTIASINYFYDGSGRLASLISEGEHKELSYKKVFRYNSLDSLAQEFRIESTADTVSILKKQFDRDGRLTSEFRRELFSANAEDAIKGVKPLYDTVIHIEEHSYRNGLPKQTVIKDEIGKTVQLYRYEHENGLLTKKMSFNMMGGDTVLASTEHYSYSKGKMHPETSTVGWQGDTIAITRRTLDGNGQLVKFVENKELDYVFVSFYEKGKIVDKIELIKQLDARMQYKYTYDRFGNLIAETRDKFPLTEKEKNAL</sequence>
<dbReference type="Gene3D" id="2.180.10.10">
    <property type="entry name" value="RHS repeat-associated core"/>
    <property type="match status" value="1"/>
</dbReference>
<proteinExistence type="predicted"/>
<comment type="caution">
    <text evidence="1">The sequence shown here is derived from an EMBL/GenBank/DDBJ whole genome shotgun (WGS) entry which is preliminary data.</text>
</comment>
<dbReference type="InterPro" id="IPR006530">
    <property type="entry name" value="YD"/>
</dbReference>
<evidence type="ECO:0000313" key="2">
    <source>
        <dbReference type="Proteomes" id="UP001501844"/>
    </source>
</evidence>
<accession>A0ABP8F4J1</accession>
<name>A0ABP8F4J1_9BACT</name>
<dbReference type="NCBIfam" id="TIGR01643">
    <property type="entry name" value="YD_repeat_2x"/>
    <property type="match status" value="1"/>
</dbReference>
<keyword evidence="2" id="KW-1185">Reference proteome</keyword>